<keyword evidence="2" id="KW-0560">Oxidoreductase</keyword>
<accession>A0A8K1C5Z9</accession>
<dbReference type="PRINTS" id="PR00081">
    <property type="entry name" value="GDHRDH"/>
</dbReference>
<dbReference type="GO" id="GO:0005737">
    <property type="term" value="C:cytoplasm"/>
    <property type="evidence" value="ECO:0007669"/>
    <property type="project" value="TreeGrafter"/>
</dbReference>
<dbReference type="InterPro" id="IPR036291">
    <property type="entry name" value="NAD(P)-bd_dom_sf"/>
</dbReference>
<dbReference type="Pfam" id="PF00106">
    <property type="entry name" value="adh_short"/>
    <property type="match status" value="1"/>
</dbReference>
<evidence type="ECO:0000256" key="2">
    <source>
        <dbReference type="ARBA" id="ARBA00023002"/>
    </source>
</evidence>
<dbReference type="CDD" id="cd05325">
    <property type="entry name" value="carb_red_sniffer_like_SDR_c"/>
    <property type="match status" value="1"/>
</dbReference>
<evidence type="ECO:0000256" key="3">
    <source>
        <dbReference type="RuleBase" id="RU000363"/>
    </source>
</evidence>
<dbReference type="OrthoDB" id="68267at2759"/>
<comment type="caution">
    <text evidence="4">The sequence shown here is derived from an EMBL/GenBank/DDBJ whole genome shotgun (WGS) entry which is preliminary data.</text>
</comment>
<dbReference type="GO" id="GO:0016491">
    <property type="term" value="F:oxidoreductase activity"/>
    <property type="evidence" value="ECO:0007669"/>
    <property type="project" value="UniProtKB-KW"/>
</dbReference>
<dbReference type="InterPro" id="IPR002347">
    <property type="entry name" value="SDR_fam"/>
</dbReference>
<keyword evidence="5" id="KW-1185">Reference proteome</keyword>
<proteinExistence type="inferred from homology"/>
<dbReference type="Gene3D" id="3.40.50.720">
    <property type="entry name" value="NAD(P)-binding Rossmann-like Domain"/>
    <property type="match status" value="1"/>
</dbReference>
<protein>
    <submittedName>
        <fullName evidence="4">Uncharacterized protein</fullName>
    </submittedName>
</protein>
<dbReference type="PRINTS" id="PR00080">
    <property type="entry name" value="SDRFAMILY"/>
</dbReference>
<dbReference type="PANTHER" id="PTHR43544">
    <property type="entry name" value="SHORT-CHAIN DEHYDROGENASE/REDUCTASE"/>
    <property type="match status" value="1"/>
</dbReference>
<dbReference type="Proteomes" id="UP000794436">
    <property type="component" value="Unassembled WGS sequence"/>
</dbReference>
<dbReference type="InterPro" id="IPR051468">
    <property type="entry name" value="Fungal_SecMetab_SDRs"/>
</dbReference>
<name>A0A8K1C5Z9_PYTOL</name>
<evidence type="ECO:0000256" key="1">
    <source>
        <dbReference type="ARBA" id="ARBA00022857"/>
    </source>
</evidence>
<dbReference type="PANTHER" id="PTHR43544:SF7">
    <property type="entry name" value="NADB-LER2"/>
    <property type="match status" value="1"/>
</dbReference>
<gene>
    <name evidence="4" type="ORF">Poli38472_003144</name>
</gene>
<dbReference type="SUPFAM" id="SSF51735">
    <property type="entry name" value="NAD(P)-binding Rossmann-fold domains"/>
    <property type="match status" value="1"/>
</dbReference>
<keyword evidence="1" id="KW-0521">NADP</keyword>
<evidence type="ECO:0000313" key="4">
    <source>
        <dbReference type="EMBL" id="TMW57219.1"/>
    </source>
</evidence>
<comment type="similarity">
    <text evidence="3">Belongs to the short-chain dehydrogenases/reductases (SDR) family.</text>
</comment>
<organism evidence="4 5">
    <name type="scientific">Pythium oligandrum</name>
    <name type="common">Mycoparasitic fungus</name>
    <dbReference type="NCBI Taxonomy" id="41045"/>
    <lineage>
        <taxon>Eukaryota</taxon>
        <taxon>Sar</taxon>
        <taxon>Stramenopiles</taxon>
        <taxon>Oomycota</taxon>
        <taxon>Peronosporomycetes</taxon>
        <taxon>Pythiales</taxon>
        <taxon>Pythiaceae</taxon>
        <taxon>Pythium</taxon>
    </lineage>
</organism>
<dbReference type="AlphaFoldDB" id="A0A8K1C5Z9"/>
<evidence type="ECO:0000313" key="5">
    <source>
        <dbReference type="Proteomes" id="UP000794436"/>
    </source>
</evidence>
<dbReference type="EMBL" id="SPLM01000144">
    <property type="protein sequence ID" value="TMW57219.1"/>
    <property type="molecule type" value="Genomic_DNA"/>
</dbReference>
<reference evidence="4" key="1">
    <citation type="submission" date="2019-03" db="EMBL/GenBank/DDBJ databases">
        <title>Long read genome sequence of the mycoparasitic Pythium oligandrum ATCC 38472 isolated from sugarbeet rhizosphere.</title>
        <authorList>
            <person name="Gaulin E."/>
        </authorList>
    </citation>
    <scope>NUCLEOTIDE SEQUENCE</scope>
    <source>
        <strain evidence="4">ATCC 38472_TT</strain>
    </source>
</reference>
<sequence>MAANTNTVLITGCSRGIGLALAAEYHSAGWNIIAAARNPSASSELQALNIYKTVQLDVADEASIERAAKTLEGEAIDLIINNAGILHYNTFETETKAHLAHTFEVNVIGPFLVSRAFLPHLKAAAANKGFAKLVQISSTVGSITLNKGEWPTPNYRTSKAALNMLNMVMAHEIKKDNVMTVVQCPGFVDTEINGHTGILKTSESASAIAKNISKLTLDDTGKFFSHEGKELPW</sequence>